<dbReference type="Pfam" id="PF13556">
    <property type="entry name" value="HTH_30"/>
    <property type="match status" value="1"/>
</dbReference>
<keyword evidence="3" id="KW-1185">Reference proteome</keyword>
<dbReference type="InterPro" id="IPR042070">
    <property type="entry name" value="PucR_C-HTH_sf"/>
</dbReference>
<dbReference type="Gene3D" id="1.10.10.2840">
    <property type="entry name" value="PucR C-terminal helix-turn-helix domain"/>
    <property type="match status" value="1"/>
</dbReference>
<reference evidence="2" key="1">
    <citation type="journal article" date="2023" name="Int. J. Syst. Evol. Microbiol.">
        <title>Collibacillus ludicampi gen. nov., sp. nov., a new soil bacterium of the family Alicyclobacillaceae.</title>
        <authorList>
            <person name="Jojima T."/>
            <person name="Ioku Y."/>
            <person name="Fukuta Y."/>
            <person name="Shirasaka N."/>
            <person name="Matsumura Y."/>
            <person name="Mori M."/>
        </authorList>
    </citation>
    <scope>NUCLEOTIDE SEQUENCE</scope>
    <source>
        <strain evidence="2">TP075</strain>
    </source>
</reference>
<dbReference type="SUPFAM" id="SSF46689">
    <property type="entry name" value="Homeodomain-like"/>
    <property type="match status" value="1"/>
</dbReference>
<name>A0AAV4LCB3_9BACL</name>
<dbReference type="PANTHER" id="PTHR33744:SF15">
    <property type="entry name" value="CARBOHYDRATE DIACID REGULATOR"/>
    <property type="match status" value="1"/>
</dbReference>
<proteinExistence type="predicted"/>
<evidence type="ECO:0000259" key="1">
    <source>
        <dbReference type="Pfam" id="PF13556"/>
    </source>
</evidence>
<dbReference type="AlphaFoldDB" id="A0AAV4LCB3"/>
<protein>
    <recommendedName>
        <fullName evidence="1">PucR C-terminal helix-turn-helix domain-containing protein</fullName>
    </recommendedName>
</protein>
<accession>A0AAV4LCB3</accession>
<dbReference type="EMBL" id="BOQE01000001">
    <property type="protein sequence ID" value="GIM45339.1"/>
    <property type="molecule type" value="Genomic_DNA"/>
</dbReference>
<organism evidence="2 3">
    <name type="scientific">Collibacillus ludicampi</name>
    <dbReference type="NCBI Taxonomy" id="2771369"/>
    <lineage>
        <taxon>Bacteria</taxon>
        <taxon>Bacillati</taxon>
        <taxon>Bacillota</taxon>
        <taxon>Bacilli</taxon>
        <taxon>Bacillales</taxon>
        <taxon>Alicyclobacillaceae</taxon>
        <taxon>Collibacillus</taxon>
    </lineage>
</organism>
<dbReference type="Proteomes" id="UP001057291">
    <property type="component" value="Unassembled WGS sequence"/>
</dbReference>
<evidence type="ECO:0000313" key="2">
    <source>
        <dbReference type="EMBL" id="GIM45339.1"/>
    </source>
</evidence>
<evidence type="ECO:0000313" key="3">
    <source>
        <dbReference type="Proteomes" id="UP001057291"/>
    </source>
</evidence>
<sequence length="332" mass="37968">MHSGWLQELLQRVEHAVRVHEGPAPEQGGGFFWRESEWWVYDETIRSWKVLDTARLSPDAAELARFLIGWETGKGIRVSHLLRRLAMGVYEQNESLFLREAQAAGLMKDGMAAIACIRVWGDEVTDAYHVLQLVVADQEGAGVVEVAPGDFRVYFPLPYTREDVGKILERTAHAWLDTLSSELYLEGGVGWGTPCIAVKDLMQAEKEAQLALEAGLRFRPRERVYRYDRLGLVKLLSGIPQNVSEQFLQEVLPIETYRQLTWEMRETIFALVENGANIAETARALYLHRNSLIYRLEKTREITGLDMRNLEDMVTLWIALLLHQSLSLKENM</sequence>
<comment type="caution">
    <text evidence="2">The sequence shown here is derived from an EMBL/GenBank/DDBJ whole genome shotgun (WGS) entry which is preliminary data.</text>
</comment>
<dbReference type="InterPro" id="IPR009057">
    <property type="entry name" value="Homeodomain-like_sf"/>
</dbReference>
<dbReference type="InterPro" id="IPR025736">
    <property type="entry name" value="PucR_C-HTH_dom"/>
</dbReference>
<feature type="domain" description="PucR C-terminal helix-turn-helix" evidence="1">
    <location>
        <begin position="265"/>
        <end position="321"/>
    </location>
</feature>
<dbReference type="PANTHER" id="PTHR33744">
    <property type="entry name" value="CARBOHYDRATE DIACID REGULATOR"/>
    <property type="match status" value="1"/>
</dbReference>
<dbReference type="RefSeq" id="WP_282198547.1">
    <property type="nucleotide sequence ID" value="NZ_BOQE01000001.1"/>
</dbReference>
<dbReference type="InterPro" id="IPR051448">
    <property type="entry name" value="CdaR-like_regulators"/>
</dbReference>
<gene>
    <name evidence="2" type="ORF">DNHGIG_08880</name>
</gene>